<evidence type="ECO:0000313" key="2">
    <source>
        <dbReference type="EMBL" id="KON31247.1"/>
    </source>
</evidence>
<accession>A0A0M0BRN0</accession>
<evidence type="ECO:0000313" key="3">
    <source>
        <dbReference type="Proteomes" id="UP000037210"/>
    </source>
</evidence>
<comment type="caution">
    <text evidence="2">The sequence shown here is derived from an EMBL/GenBank/DDBJ whole genome shotgun (WGS) entry which is preliminary data.</text>
</comment>
<name>A0A0M0BRN0_9ARCH</name>
<gene>
    <name evidence="2" type="ORF">AC482_01485</name>
</gene>
<dbReference type="AlphaFoldDB" id="A0A0M0BRN0"/>
<evidence type="ECO:0000256" key="1">
    <source>
        <dbReference type="SAM" id="Phobius"/>
    </source>
</evidence>
<organism evidence="2 3">
    <name type="scientific">miscellaneous Crenarchaeota group-15 archaeon DG-45</name>
    <dbReference type="NCBI Taxonomy" id="1685127"/>
    <lineage>
        <taxon>Archaea</taxon>
        <taxon>Candidatus Bathyarchaeota</taxon>
        <taxon>MCG-15</taxon>
    </lineage>
</organism>
<keyword evidence="1" id="KW-0472">Membrane</keyword>
<sequence>MSRSKVEKKTDLVKVFLAILVVALAGISGLLYYQITQWEVAFERFQESYSKLQNDYVALQDTYSAVRSDYITLRDEYSKLQDLHSACEMEKRAIQNEYNEVLSYEKRIVLEEDKTLNLTARGDAKLWYDIPLAGYIEVNFSASSDIYLWVGSSLTQGVYYARYPPFPHTATNGTVVIPVCDEVFLQVNNPNEFTNLTVTLTITYVY</sequence>
<reference evidence="2 3" key="1">
    <citation type="submission" date="2015-06" db="EMBL/GenBank/DDBJ databases">
        <title>New insights into the roles of widespread benthic archaea in carbon and nitrogen cycling.</title>
        <authorList>
            <person name="Lazar C.S."/>
            <person name="Baker B.J."/>
            <person name="Seitz K.W."/>
            <person name="Hyde A.S."/>
            <person name="Dick G.J."/>
            <person name="Hinrichs K.-U."/>
            <person name="Teske A.P."/>
        </authorList>
    </citation>
    <scope>NUCLEOTIDE SEQUENCE [LARGE SCALE GENOMIC DNA]</scope>
    <source>
        <strain evidence="2">DG-45</strain>
    </source>
</reference>
<dbReference type="Proteomes" id="UP000037210">
    <property type="component" value="Unassembled WGS sequence"/>
</dbReference>
<keyword evidence="1" id="KW-0812">Transmembrane</keyword>
<dbReference type="EMBL" id="LFWZ01000009">
    <property type="protein sequence ID" value="KON31247.1"/>
    <property type="molecule type" value="Genomic_DNA"/>
</dbReference>
<proteinExistence type="predicted"/>
<protein>
    <submittedName>
        <fullName evidence="2">Uncharacterized protein</fullName>
    </submittedName>
</protein>
<feature type="transmembrane region" description="Helical" evidence="1">
    <location>
        <begin position="12"/>
        <end position="33"/>
    </location>
</feature>
<keyword evidence="1" id="KW-1133">Transmembrane helix</keyword>